<sequence length="252" mass="28626">MYTHPYFYRQQASGVSNILSFAQGDVNGDYMEDQVFLIGQQTSDSPYVTNITLVIQDGQTNIFYYVPLKPNMGYQPRLFLADFTGDGVDDILISIDSGGSGGFGYYYLYSFLNNQAKLLFDYENFDGMFHYKVNYKDQYKVEVINKTLQLSFIIDLSNRDSEYLSEIYNENGTLKGPLQGSVLGLNTLYPIDFDGDGVYDLFAFQRIIGQYNADGLGLIQTPLTWNGKQFETLFQNQYVAILGMDKDPDSSH</sequence>
<proteinExistence type="predicted"/>
<evidence type="ECO:0000313" key="1">
    <source>
        <dbReference type="EMBL" id="SFJ74414.1"/>
    </source>
</evidence>
<accession>A0A1I3TT21</accession>
<evidence type="ECO:0008006" key="3">
    <source>
        <dbReference type="Google" id="ProtNLM"/>
    </source>
</evidence>
<protein>
    <recommendedName>
        <fullName evidence="3">Repeat domain-containing protein</fullName>
    </recommendedName>
</protein>
<dbReference type="STRING" id="240302.BN982_02880"/>
<dbReference type="AlphaFoldDB" id="A0A1I3TT21"/>
<dbReference type="OrthoDB" id="1653343at2"/>
<keyword evidence="2" id="KW-1185">Reference proteome</keyword>
<reference evidence="2" key="1">
    <citation type="submission" date="2016-10" db="EMBL/GenBank/DDBJ databases">
        <authorList>
            <person name="Varghese N."/>
            <person name="Submissions S."/>
        </authorList>
    </citation>
    <scope>NUCLEOTIDE SEQUENCE [LARGE SCALE GENOMIC DNA]</scope>
    <source>
        <strain evidence="2">CGMCC 1.3704</strain>
    </source>
</reference>
<gene>
    <name evidence="1" type="ORF">SAMN04487936_1048</name>
</gene>
<name>A0A1I3TT21_HALDA</name>
<evidence type="ECO:0000313" key="2">
    <source>
        <dbReference type="Proteomes" id="UP000183557"/>
    </source>
</evidence>
<dbReference type="SUPFAM" id="SSF69318">
    <property type="entry name" value="Integrin alpha N-terminal domain"/>
    <property type="match status" value="1"/>
</dbReference>
<organism evidence="1 2">
    <name type="scientific">Halobacillus dabanensis</name>
    <dbReference type="NCBI Taxonomy" id="240302"/>
    <lineage>
        <taxon>Bacteria</taxon>
        <taxon>Bacillati</taxon>
        <taxon>Bacillota</taxon>
        <taxon>Bacilli</taxon>
        <taxon>Bacillales</taxon>
        <taxon>Bacillaceae</taxon>
        <taxon>Halobacillus</taxon>
    </lineage>
</organism>
<dbReference type="InterPro" id="IPR028994">
    <property type="entry name" value="Integrin_alpha_N"/>
</dbReference>
<dbReference type="Proteomes" id="UP000183557">
    <property type="component" value="Unassembled WGS sequence"/>
</dbReference>
<dbReference type="EMBL" id="FOSB01000004">
    <property type="protein sequence ID" value="SFJ74414.1"/>
    <property type="molecule type" value="Genomic_DNA"/>
</dbReference>
<dbReference type="RefSeq" id="WP_075036015.1">
    <property type="nucleotide sequence ID" value="NZ_FOSB01000004.1"/>
</dbReference>